<proteinExistence type="predicted"/>
<dbReference type="InterPro" id="IPR006342">
    <property type="entry name" value="FkbM_mtfrase"/>
</dbReference>
<dbReference type="NCBIfam" id="TIGR01444">
    <property type="entry name" value="fkbM_fam"/>
    <property type="match status" value="1"/>
</dbReference>
<evidence type="ECO:0008006" key="2">
    <source>
        <dbReference type="Google" id="ProtNLM"/>
    </source>
</evidence>
<dbReference type="EMBL" id="MN739166">
    <property type="protein sequence ID" value="QHS91917.1"/>
    <property type="molecule type" value="Genomic_DNA"/>
</dbReference>
<dbReference type="SUPFAM" id="SSF53335">
    <property type="entry name" value="S-adenosyl-L-methionine-dependent methyltransferases"/>
    <property type="match status" value="1"/>
</dbReference>
<dbReference type="AlphaFoldDB" id="A0A6C0BHT8"/>
<accession>A0A6C0BHT8</accession>
<reference evidence="1" key="1">
    <citation type="journal article" date="2020" name="Nature">
        <title>Giant virus diversity and host interactions through global metagenomics.</title>
        <authorList>
            <person name="Schulz F."/>
            <person name="Roux S."/>
            <person name="Paez-Espino D."/>
            <person name="Jungbluth S."/>
            <person name="Walsh D.A."/>
            <person name="Denef V.J."/>
            <person name="McMahon K.D."/>
            <person name="Konstantinidis K.T."/>
            <person name="Eloe-Fadrosh E.A."/>
            <person name="Kyrpides N.C."/>
            <person name="Woyke T."/>
        </authorList>
    </citation>
    <scope>NUCLEOTIDE SEQUENCE</scope>
    <source>
        <strain evidence="1">GVMAG-M-3300013285-6</strain>
    </source>
</reference>
<sequence length="306" mass="35177">MFIRYGILNTTIDVTSMCYTYLKYGNIICIPAVDAFRAAIFTDPHPYVVKSIFITDNLGATTEFDGSYVIYIDTVTGAVMTNNVPRQHLLLNLDRGITYIHSKLKIKHGNLLHELPEQKLALKYLSGDEKILEIGGNFGRNSLVISYMMHQKGNSDLLVLESNPEIFEKLKENKELNPMQFHIENAALSKRKLIQSTWLTIPSDTPQEGYFPVNTLTYDELKAKYPITFDTLVLDCEGAFYYILQDMPEVLDNIKLIIMENDYDDITHKTYVDSVLQANNFQVEYSGTETGTWGPCRDFFYQVWRR</sequence>
<name>A0A6C0BHT8_9ZZZZ</name>
<protein>
    <recommendedName>
        <fullName evidence="2">Methyltransferase FkbM domain-containing protein</fullName>
    </recommendedName>
</protein>
<organism evidence="1">
    <name type="scientific">viral metagenome</name>
    <dbReference type="NCBI Taxonomy" id="1070528"/>
    <lineage>
        <taxon>unclassified sequences</taxon>
        <taxon>metagenomes</taxon>
        <taxon>organismal metagenomes</taxon>
    </lineage>
</organism>
<dbReference type="InterPro" id="IPR029063">
    <property type="entry name" value="SAM-dependent_MTases_sf"/>
</dbReference>
<dbReference type="Gene3D" id="3.40.50.150">
    <property type="entry name" value="Vaccinia Virus protein VP39"/>
    <property type="match status" value="1"/>
</dbReference>
<evidence type="ECO:0000313" key="1">
    <source>
        <dbReference type="EMBL" id="QHS91917.1"/>
    </source>
</evidence>